<accession>A0AAD4ZM12</accession>
<organism evidence="2 3">
    <name type="scientific">Prunus dulcis</name>
    <name type="common">Almond</name>
    <name type="synonym">Amygdalus dulcis</name>
    <dbReference type="NCBI Taxonomy" id="3755"/>
    <lineage>
        <taxon>Eukaryota</taxon>
        <taxon>Viridiplantae</taxon>
        <taxon>Streptophyta</taxon>
        <taxon>Embryophyta</taxon>
        <taxon>Tracheophyta</taxon>
        <taxon>Spermatophyta</taxon>
        <taxon>Magnoliopsida</taxon>
        <taxon>eudicotyledons</taxon>
        <taxon>Gunneridae</taxon>
        <taxon>Pentapetalae</taxon>
        <taxon>rosids</taxon>
        <taxon>fabids</taxon>
        <taxon>Rosales</taxon>
        <taxon>Rosaceae</taxon>
        <taxon>Amygdaloideae</taxon>
        <taxon>Amygdaleae</taxon>
        <taxon>Prunus</taxon>
    </lineage>
</organism>
<evidence type="ECO:0000256" key="1">
    <source>
        <dbReference type="SAM" id="Phobius"/>
    </source>
</evidence>
<gene>
    <name evidence="2" type="ORF">L3X38_003422</name>
</gene>
<sequence length="198" mass="21689">MLDISLLLPGGQLRLLESARIVLIRMQFFFRGGSLVAASPSLICWIAPLCDEFRAMAFFVQLFKDSELGEALNCWSTSLRLRSTLAFILVVELAIPLACLLSRLIGLLGSLFRSYLVVVPKCVALCCTSTSVWQGEMVSSRYSSHSVRKPLLKANDATWSSHPTMFALSALCLGLNLAHPVQISKAHVKIGQPPSIPK</sequence>
<keyword evidence="3" id="KW-1185">Reference proteome</keyword>
<feature type="transmembrane region" description="Helical" evidence="1">
    <location>
        <begin position="85"/>
        <end position="105"/>
    </location>
</feature>
<evidence type="ECO:0000313" key="3">
    <source>
        <dbReference type="Proteomes" id="UP001054821"/>
    </source>
</evidence>
<dbReference type="EMBL" id="JAJFAZ020000001">
    <property type="protein sequence ID" value="KAI5350531.1"/>
    <property type="molecule type" value="Genomic_DNA"/>
</dbReference>
<feature type="transmembrane region" description="Helical" evidence="1">
    <location>
        <begin position="28"/>
        <end position="48"/>
    </location>
</feature>
<dbReference type="Proteomes" id="UP001054821">
    <property type="component" value="Chromosome 1"/>
</dbReference>
<keyword evidence="1" id="KW-1133">Transmembrane helix</keyword>
<reference evidence="2 3" key="1">
    <citation type="journal article" date="2022" name="G3 (Bethesda)">
        <title>Whole-genome sequence and methylome profiling of the almond [Prunus dulcis (Mill.) D.A. Webb] cultivar 'Nonpareil'.</title>
        <authorList>
            <person name="D'Amico-Willman K.M."/>
            <person name="Ouma W.Z."/>
            <person name="Meulia T."/>
            <person name="Sideli G.M."/>
            <person name="Gradziel T.M."/>
            <person name="Fresnedo-Ramirez J."/>
        </authorList>
    </citation>
    <scope>NUCLEOTIDE SEQUENCE [LARGE SCALE GENOMIC DNA]</scope>
    <source>
        <strain evidence="2">Clone GOH B32 T37-40</strain>
    </source>
</reference>
<dbReference type="AlphaFoldDB" id="A0AAD4ZM12"/>
<keyword evidence="1" id="KW-0472">Membrane</keyword>
<protein>
    <submittedName>
        <fullName evidence="2">Uncharacterized protein</fullName>
    </submittedName>
</protein>
<comment type="caution">
    <text evidence="2">The sequence shown here is derived from an EMBL/GenBank/DDBJ whole genome shotgun (WGS) entry which is preliminary data.</text>
</comment>
<proteinExistence type="predicted"/>
<keyword evidence="1" id="KW-0812">Transmembrane</keyword>
<evidence type="ECO:0000313" key="2">
    <source>
        <dbReference type="EMBL" id="KAI5350531.1"/>
    </source>
</evidence>
<name>A0AAD4ZM12_PRUDU</name>